<comment type="caution">
    <text evidence="3">The sequence shown here is derived from an EMBL/GenBank/DDBJ whole genome shotgun (WGS) entry which is preliminary data.</text>
</comment>
<evidence type="ECO:0000313" key="4">
    <source>
        <dbReference type="Proteomes" id="UP001310022"/>
    </source>
</evidence>
<protein>
    <recommendedName>
        <fullName evidence="5">DUF4377 domain-containing protein</fullName>
    </recommendedName>
</protein>
<gene>
    <name evidence="3" type="ORF">PEDI_33710</name>
</gene>
<dbReference type="InterPro" id="IPR038670">
    <property type="entry name" value="HslJ-like_sf"/>
</dbReference>
<dbReference type="InterPro" id="IPR053147">
    <property type="entry name" value="Hsp_HslJ-like"/>
</dbReference>
<keyword evidence="4" id="KW-1185">Reference proteome</keyword>
<evidence type="ECO:0000259" key="2">
    <source>
        <dbReference type="Pfam" id="PF14302"/>
    </source>
</evidence>
<dbReference type="PANTHER" id="PTHR35535:SF1">
    <property type="entry name" value="HEAT SHOCK PROTEIN HSLJ"/>
    <property type="match status" value="1"/>
</dbReference>
<dbReference type="Gene3D" id="2.40.128.270">
    <property type="match status" value="1"/>
</dbReference>
<sequence>MRIINTFFVLLTFVVAFWSCKAKKEVVQERLMIIEIAPFTLDCTGVGPMNCMVVKREDKTDFQLFYGGIEGFQYQPGYRYQLAVKIEEIENPPADASSLRYILKEVMLQEKVDAGLAHLAGEWKVLQIEDLMVPDSVEVSLAIDPDKAKVAGRGGCNRYFGGIEMGDQDYAIKLGPLAGTKMYCEATMKYEDAFFKVMEEVNHFWLKDDQLLLFTGSAVSILAERASK</sequence>
<dbReference type="EMBL" id="BQKE01000002">
    <property type="protein sequence ID" value="GJM62819.1"/>
    <property type="molecule type" value="Genomic_DNA"/>
</dbReference>
<feature type="domain" description="DUF4377" evidence="2">
    <location>
        <begin position="36"/>
        <end position="107"/>
    </location>
</feature>
<dbReference type="Pfam" id="PF14302">
    <property type="entry name" value="DUF4377"/>
    <property type="match status" value="1"/>
</dbReference>
<dbReference type="PANTHER" id="PTHR35535">
    <property type="entry name" value="HEAT SHOCK PROTEIN HSLJ"/>
    <property type="match status" value="1"/>
</dbReference>
<dbReference type="RefSeq" id="WP_338238053.1">
    <property type="nucleotide sequence ID" value="NZ_BQKE01000002.1"/>
</dbReference>
<dbReference type="Pfam" id="PF03724">
    <property type="entry name" value="META"/>
    <property type="match status" value="1"/>
</dbReference>
<organism evidence="3 4">
    <name type="scientific">Persicobacter diffluens</name>
    <dbReference type="NCBI Taxonomy" id="981"/>
    <lineage>
        <taxon>Bacteria</taxon>
        <taxon>Pseudomonadati</taxon>
        <taxon>Bacteroidota</taxon>
        <taxon>Cytophagia</taxon>
        <taxon>Cytophagales</taxon>
        <taxon>Persicobacteraceae</taxon>
        <taxon>Persicobacter</taxon>
    </lineage>
</organism>
<dbReference type="AlphaFoldDB" id="A0AAN4VZ97"/>
<name>A0AAN4VZ97_9BACT</name>
<dbReference type="InterPro" id="IPR005184">
    <property type="entry name" value="DUF306_Meta_HslJ"/>
</dbReference>
<dbReference type="Proteomes" id="UP001310022">
    <property type="component" value="Unassembled WGS sequence"/>
</dbReference>
<evidence type="ECO:0000313" key="3">
    <source>
        <dbReference type="EMBL" id="GJM62819.1"/>
    </source>
</evidence>
<feature type="domain" description="DUF306" evidence="1">
    <location>
        <begin position="119"/>
        <end position="218"/>
    </location>
</feature>
<evidence type="ECO:0000259" key="1">
    <source>
        <dbReference type="Pfam" id="PF03724"/>
    </source>
</evidence>
<reference evidence="3 4" key="1">
    <citation type="submission" date="2021-12" db="EMBL/GenBank/DDBJ databases">
        <title>Genome sequencing of bacteria with rrn-lacking chromosome and rrn-plasmid.</title>
        <authorList>
            <person name="Anda M."/>
            <person name="Iwasaki W."/>
        </authorList>
    </citation>
    <scope>NUCLEOTIDE SEQUENCE [LARGE SCALE GENOMIC DNA]</scope>
    <source>
        <strain evidence="3 4">NBRC 15940</strain>
    </source>
</reference>
<accession>A0AAN4VZ97</accession>
<proteinExistence type="predicted"/>
<dbReference type="InterPro" id="IPR025485">
    <property type="entry name" value="DUF4377"/>
</dbReference>
<evidence type="ECO:0008006" key="5">
    <source>
        <dbReference type="Google" id="ProtNLM"/>
    </source>
</evidence>